<protein>
    <recommendedName>
        <fullName evidence="4">NDxxF motif lipoprotein</fullName>
    </recommendedName>
</protein>
<evidence type="ECO:0000313" key="2">
    <source>
        <dbReference type="EMBL" id="MBH9580080.1"/>
    </source>
</evidence>
<accession>A0ABS0QLH3</accession>
<comment type="caution">
    <text evidence="2">The sequence shown here is derived from an EMBL/GenBank/DDBJ whole genome shotgun (WGS) entry which is preliminary data.</text>
</comment>
<reference evidence="2 3" key="1">
    <citation type="submission" date="2020-12" db="EMBL/GenBank/DDBJ databases">
        <title>Genomic analysis of Staphylococcus felis from a cat with skin infection.</title>
        <authorList>
            <person name="Aslantas O."/>
            <person name="Keskin O."/>
            <person name="Buyukaltay K."/>
            <person name="Gullu Yucetepe A."/>
        </authorList>
    </citation>
    <scope>NUCLEOTIDE SEQUENCE [LARGE SCALE GENOMIC DNA]</scope>
    <source>
        <strain evidence="2 3">HARRANVET</strain>
    </source>
</reference>
<sequence length="154" mass="17707">MRKRKIISTVFLSSVLLSACGSQYNNEDEKLETYSLELEKAVDYYAVKSNVIRSEDEINTRMFAQLEPYVDAFKSDINTDELSNDSKVFYEDALRGIKDIDGAIEASKDNVGNAVESYYSNMFDDDDTVMLIRRHYNPGRLDTEKPQPIEEFTE</sequence>
<organism evidence="2 3">
    <name type="scientific">Staphylococcus felis</name>
    <dbReference type="NCBI Taxonomy" id="46127"/>
    <lineage>
        <taxon>Bacteria</taxon>
        <taxon>Bacillati</taxon>
        <taxon>Bacillota</taxon>
        <taxon>Bacilli</taxon>
        <taxon>Bacillales</taxon>
        <taxon>Staphylococcaceae</taxon>
        <taxon>Staphylococcus</taxon>
    </lineage>
</organism>
<dbReference type="EMBL" id="JAEDAQ010000002">
    <property type="protein sequence ID" value="MBH9580080.1"/>
    <property type="molecule type" value="Genomic_DNA"/>
</dbReference>
<evidence type="ECO:0000313" key="3">
    <source>
        <dbReference type="Proteomes" id="UP000597038"/>
    </source>
</evidence>
<name>A0ABS0QLH3_9STAP</name>
<feature type="signal peptide" evidence="1">
    <location>
        <begin position="1"/>
        <end position="19"/>
    </location>
</feature>
<feature type="chain" id="PRO_5047289188" description="NDxxF motif lipoprotein" evidence="1">
    <location>
        <begin position="20"/>
        <end position="154"/>
    </location>
</feature>
<dbReference type="Proteomes" id="UP000597038">
    <property type="component" value="Unassembled WGS sequence"/>
</dbReference>
<evidence type="ECO:0008006" key="4">
    <source>
        <dbReference type="Google" id="ProtNLM"/>
    </source>
</evidence>
<gene>
    <name evidence="2" type="ORF">I9026_01675</name>
</gene>
<evidence type="ECO:0000256" key="1">
    <source>
        <dbReference type="SAM" id="SignalP"/>
    </source>
</evidence>
<dbReference type="RefSeq" id="WP_115870730.1">
    <property type="nucleotide sequence ID" value="NZ_JAEDAQ010000002.1"/>
</dbReference>
<keyword evidence="1" id="KW-0732">Signal</keyword>
<keyword evidence="3" id="KW-1185">Reference proteome</keyword>
<dbReference type="PROSITE" id="PS51257">
    <property type="entry name" value="PROKAR_LIPOPROTEIN"/>
    <property type="match status" value="1"/>
</dbReference>
<proteinExistence type="predicted"/>